<reference evidence="4" key="1">
    <citation type="submission" date="2023-09" db="UniProtKB">
        <authorList>
            <consortium name="Ensembl"/>
        </authorList>
    </citation>
    <scope>IDENTIFICATION</scope>
</reference>
<feature type="domain" description="Cyclin-like" evidence="3">
    <location>
        <begin position="61"/>
        <end position="143"/>
    </location>
</feature>
<dbReference type="STRING" id="144197.ENSSPAP00000017696"/>
<dbReference type="SUPFAM" id="SSF47954">
    <property type="entry name" value="Cyclin-like"/>
    <property type="match status" value="1"/>
</dbReference>
<comment type="function">
    <text evidence="1">Essential for the control of the cell cycle at the G2/M (mitosis) transition.</text>
</comment>
<sequence length="216" mass="25029">MSLSFFCLAIDKIFRFSDPSVTGDPRVLHYLRALEKTRPVTCYFGGLQTDIRPDMRRRLTLWMLQVCEEQKCEEEVFPQAVRYLDSYLSRFVIEKVHLQHLGTVCLLLASKMRECVHLSADKLHIYTDGSIPQWEVAVLSRLDWCLASVVPSDFLEPILHALPFVPAFHLNTMRRHVHSYVALAAMGKLHNWGSLHMRCFPQIKYKSTALKIILIK</sequence>
<dbReference type="Pfam" id="PF00134">
    <property type="entry name" value="Cyclin_N"/>
    <property type="match status" value="1"/>
</dbReference>
<dbReference type="GeneTree" id="ENSGT00940000155180"/>
<dbReference type="Ensembl" id="ENSSPAT00000017969.1">
    <property type="protein sequence ID" value="ENSSPAP00000017696.1"/>
    <property type="gene ID" value="ENSSPAG00000013367.1"/>
</dbReference>
<keyword evidence="2" id="KW-0195">Cyclin</keyword>
<evidence type="ECO:0000256" key="1">
    <source>
        <dbReference type="ARBA" id="ARBA00003222"/>
    </source>
</evidence>
<evidence type="ECO:0000256" key="2">
    <source>
        <dbReference type="RuleBase" id="RU000383"/>
    </source>
</evidence>
<dbReference type="SMART" id="SM00385">
    <property type="entry name" value="CYCLIN"/>
    <property type="match status" value="1"/>
</dbReference>
<dbReference type="AlphaFoldDB" id="A0A3B5ABE5"/>
<evidence type="ECO:0000259" key="3">
    <source>
        <dbReference type="SMART" id="SM00385"/>
    </source>
</evidence>
<organism evidence="4">
    <name type="scientific">Stegastes partitus</name>
    <name type="common">bicolor damselfish</name>
    <dbReference type="NCBI Taxonomy" id="144197"/>
    <lineage>
        <taxon>Eukaryota</taxon>
        <taxon>Metazoa</taxon>
        <taxon>Chordata</taxon>
        <taxon>Craniata</taxon>
        <taxon>Vertebrata</taxon>
        <taxon>Euteleostomi</taxon>
        <taxon>Actinopterygii</taxon>
        <taxon>Neopterygii</taxon>
        <taxon>Teleostei</taxon>
        <taxon>Neoteleostei</taxon>
        <taxon>Acanthomorphata</taxon>
        <taxon>Ovalentaria</taxon>
        <taxon>Pomacentridae</taxon>
        <taxon>Stegastes</taxon>
    </lineage>
</organism>
<proteinExistence type="inferred from homology"/>
<dbReference type="InterPro" id="IPR036915">
    <property type="entry name" value="Cyclin-like_sf"/>
</dbReference>
<evidence type="ECO:0000313" key="4">
    <source>
        <dbReference type="Ensembl" id="ENSSPAP00000017696.1"/>
    </source>
</evidence>
<accession>A0A3B5ABE5</accession>
<protein>
    <submittedName>
        <fullName evidence="4">Cyclin D3</fullName>
    </submittedName>
</protein>
<dbReference type="PANTHER" id="PTHR10177">
    <property type="entry name" value="CYCLINS"/>
    <property type="match status" value="1"/>
</dbReference>
<dbReference type="Gene3D" id="1.10.472.10">
    <property type="entry name" value="Cyclin-like"/>
    <property type="match status" value="2"/>
</dbReference>
<name>A0A3B5ABE5_9TELE</name>
<dbReference type="InterPro" id="IPR013763">
    <property type="entry name" value="Cyclin-like_dom"/>
</dbReference>
<dbReference type="FunFam" id="1.10.472.10:FF:000003">
    <property type="entry name" value="G1/S-specific cyclin-D2"/>
    <property type="match status" value="1"/>
</dbReference>
<dbReference type="InterPro" id="IPR039361">
    <property type="entry name" value="Cyclin"/>
</dbReference>
<comment type="similarity">
    <text evidence="2">Belongs to the cyclin family.</text>
</comment>
<dbReference type="InterPro" id="IPR006671">
    <property type="entry name" value="Cyclin_N"/>
</dbReference>